<feature type="transmembrane region" description="Helical" evidence="1">
    <location>
        <begin position="124"/>
        <end position="143"/>
    </location>
</feature>
<sequence>MLNEEKQEEITGKAKEILEKNEDVYKVRVYLGSFSKVVTIIAVFWSLFQLYATGFGVFDAIRLRAWHIIFLFTMAFLLYPTYSKEKKVRSVPPIWDIVCIALSIGSFGYLLLNYQNIVLRGGYLLPMDYIIASVAILLVFEVSRRVVKNLAVLAAIFFLYNFLGQYIPGAFGHGGFSWRRVVQHMFWGSQGILGVGVGVSTTFIFVFILFGVFLKYSGFSEFINDLALSVAGGTAGGPAKVAVLASALMGMINGSALANVATTGVITIPLMKKNGYKADFAGAVEAVASTGGQFAPPIMGAVGFVMAEYLGVPYVTIMFAAAIPAFLYYLSLILAVHFEAKKQGLRGISKENLPKAMEVIKQRGHLCLPLITLIIILFLGYTALYAAIFAMFSTIVASWLKKETRMYPRTILQALDEGARSVVGVGVACVIIGIVVGTVSLTGLGLTFGYEVTQFVGEGQLLLGGILIMLISIVLGMGVPGIAAYVIVAAVAAPVLIRAGAIPIAAHMFVLMYASLSNITPPVAMSSYVAAGISGADENKTSYIAMKLGLTGFIIPFFFITNPILLLQDASIGPAVMATLSATVGIIALTSVLQRWLITKNNLLQQAILLITAYLTIQPSVYYDLVGLGFFITILVWQTLINKKEASASVEEQIPQ</sequence>
<evidence type="ECO:0000313" key="3">
    <source>
        <dbReference type="EMBL" id="ABR46867.1"/>
    </source>
</evidence>
<dbReference type="InterPro" id="IPR010656">
    <property type="entry name" value="DctM"/>
</dbReference>
<dbReference type="EMBL" id="CP000724">
    <property type="protein sequence ID" value="ABR46867.1"/>
    <property type="molecule type" value="Genomic_DNA"/>
</dbReference>
<evidence type="ECO:0000313" key="4">
    <source>
        <dbReference type="Proteomes" id="UP000001572"/>
    </source>
</evidence>
<dbReference type="PANTHER" id="PTHR43849">
    <property type="entry name" value="BLL3936 PROTEIN"/>
    <property type="match status" value="1"/>
</dbReference>
<feature type="transmembrane region" description="Helical" evidence="1">
    <location>
        <begin position="461"/>
        <end position="488"/>
    </location>
</feature>
<dbReference type="OrthoDB" id="9759894at2"/>
<dbReference type="eggNOG" id="COG4666">
    <property type="taxonomic scope" value="Bacteria"/>
</dbReference>
<dbReference type="PANTHER" id="PTHR43849:SF2">
    <property type="entry name" value="BLL3936 PROTEIN"/>
    <property type="match status" value="1"/>
</dbReference>
<keyword evidence="4" id="KW-1185">Reference proteome</keyword>
<evidence type="ECO:0000256" key="1">
    <source>
        <dbReference type="SAM" id="Phobius"/>
    </source>
</evidence>
<feature type="transmembrane region" description="Helical" evidence="1">
    <location>
        <begin position="572"/>
        <end position="593"/>
    </location>
</feature>
<feature type="transmembrane region" description="Helical" evidence="1">
    <location>
        <begin position="64"/>
        <end position="82"/>
    </location>
</feature>
<protein>
    <submittedName>
        <fullName evidence="3">TRAP transporter, 4TM/12TM fusion protein</fullName>
    </submittedName>
</protein>
<feature type="transmembrane region" description="Helical" evidence="1">
    <location>
        <begin position="191"/>
        <end position="214"/>
    </location>
</feature>
<dbReference type="NCBIfam" id="TIGR02123">
    <property type="entry name" value="TRAP_fused"/>
    <property type="match status" value="1"/>
</dbReference>
<proteinExistence type="predicted"/>
<feature type="transmembrane region" description="Helical" evidence="1">
    <location>
        <begin position="150"/>
        <end position="171"/>
    </location>
</feature>
<feature type="domain" description="TRAP C4-dicarboxylate transport system permease DctM subunit" evidence="2">
    <location>
        <begin position="135"/>
        <end position="570"/>
    </location>
</feature>
<evidence type="ECO:0000259" key="2">
    <source>
        <dbReference type="Pfam" id="PF06808"/>
    </source>
</evidence>
<feature type="transmembrane region" description="Helical" evidence="1">
    <location>
        <begin position="94"/>
        <end position="112"/>
    </location>
</feature>
<keyword evidence="1" id="KW-0472">Membrane</keyword>
<feature type="transmembrane region" description="Helical" evidence="1">
    <location>
        <begin position="29"/>
        <end position="52"/>
    </location>
</feature>
<keyword evidence="1" id="KW-0812">Transmembrane</keyword>
<feature type="transmembrane region" description="Helical" evidence="1">
    <location>
        <begin position="621"/>
        <end position="641"/>
    </location>
</feature>
<dbReference type="RefSeq" id="WP_011971775.1">
    <property type="nucleotide sequence ID" value="NC_009633.1"/>
</dbReference>
<feature type="transmembrane region" description="Helical" evidence="1">
    <location>
        <begin position="421"/>
        <end position="441"/>
    </location>
</feature>
<feature type="transmembrane region" description="Helical" evidence="1">
    <location>
        <begin position="314"/>
        <end position="338"/>
    </location>
</feature>
<dbReference type="AlphaFoldDB" id="A6TKZ9"/>
<dbReference type="Proteomes" id="UP000001572">
    <property type="component" value="Chromosome"/>
</dbReference>
<dbReference type="Pfam" id="PF06808">
    <property type="entry name" value="DctM"/>
    <property type="match status" value="1"/>
</dbReference>
<dbReference type="KEGG" id="amt:Amet_0642"/>
<dbReference type="InterPro" id="IPR011853">
    <property type="entry name" value="TRAP_DctM-Dct_fused"/>
</dbReference>
<gene>
    <name evidence="3" type="ordered locus">Amet_0642</name>
</gene>
<reference evidence="4" key="1">
    <citation type="journal article" date="2016" name="Genome Announc.">
        <title>Complete genome sequence of Alkaliphilus metalliredigens strain QYMF, an alkaliphilic and metal-reducing bacterium isolated from borax-contaminated leachate ponds.</title>
        <authorList>
            <person name="Hwang C."/>
            <person name="Copeland A."/>
            <person name="Lucas S."/>
            <person name="Lapidus A."/>
            <person name="Barry K."/>
            <person name="Detter J.C."/>
            <person name="Glavina Del Rio T."/>
            <person name="Hammon N."/>
            <person name="Israni S."/>
            <person name="Dalin E."/>
            <person name="Tice H."/>
            <person name="Pitluck S."/>
            <person name="Chertkov O."/>
            <person name="Brettin T."/>
            <person name="Bruce D."/>
            <person name="Han C."/>
            <person name="Schmutz J."/>
            <person name="Larimer F."/>
            <person name="Land M.L."/>
            <person name="Hauser L."/>
            <person name="Kyrpides N."/>
            <person name="Mikhailova N."/>
            <person name="Ye Q."/>
            <person name="Zhou J."/>
            <person name="Richardson P."/>
            <person name="Fields M.W."/>
        </authorList>
    </citation>
    <scope>NUCLEOTIDE SEQUENCE [LARGE SCALE GENOMIC DNA]</scope>
    <source>
        <strain evidence="4">QYMF</strain>
    </source>
</reference>
<name>A6TKZ9_ALKMQ</name>
<feature type="transmembrane region" description="Helical" evidence="1">
    <location>
        <begin position="548"/>
        <end position="566"/>
    </location>
</feature>
<dbReference type="HOGENOM" id="CLU_007041_3_1_9"/>
<organism evidence="3 4">
    <name type="scientific">Alkaliphilus metalliredigens (strain QYMF)</name>
    <dbReference type="NCBI Taxonomy" id="293826"/>
    <lineage>
        <taxon>Bacteria</taxon>
        <taxon>Bacillati</taxon>
        <taxon>Bacillota</taxon>
        <taxon>Clostridia</taxon>
        <taxon>Peptostreptococcales</taxon>
        <taxon>Natronincolaceae</taxon>
        <taxon>Alkaliphilus</taxon>
    </lineage>
</organism>
<accession>A6TKZ9</accession>
<dbReference type="STRING" id="293826.Amet_0642"/>
<feature type="transmembrane region" description="Helical" evidence="1">
    <location>
        <begin position="383"/>
        <end position="400"/>
    </location>
</feature>
<feature type="transmembrane region" description="Helical" evidence="1">
    <location>
        <begin position="519"/>
        <end position="536"/>
    </location>
</feature>
<keyword evidence="1" id="KW-1133">Transmembrane helix</keyword>